<feature type="chain" id="PRO_5030911875" evidence="2">
    <location>
        <begin position="25"/>
        <end position="639"/>
    </location>
</feature>
<dbReference type="InterPro" id="IPR029058">
    <property type="entry name" value="AB_hydrolase_fold"/>
</dbReference>
<dbReference type="GO" id="GO:0006508">
    <property type="term" value="P:proteolysis"/>
    <property type="evidence" value="ECO:0007669"/>
    <property type="project" value="InterPro"/>
</dbReference>
<dbReference type="InterPro" id="IPR001375">
    <property type="entry name" value="Peptidase_S9_cat"/>
</dbReference>
<dbReference type="Gene3D" id="3.40.50.1820">
    <property type="entry name" value="alpha/beta hydrolase"/>
    <property type="match status" value="1"/>
</dbReference>
<evidence type="ECO:0000256" key="1">
    <source>
        <dbReference type="ARBA" id="ARBA00022801"/>
    </source>
</evidence>
<dbReference type="GO" id="GO:0004177">
    <property type="term" value="F:aminopeptidase activity"/>
    <property type="evidence" value="ECO:0007669"/>
    <property type="project" value="UniProtKB-KW"/>
</dbReference>
<evidence type="ECO:0000313" key="5">
    <source>
        <dbReference type="Proteomes" id="UP000521199"/>
    </source>
</evidence>
<dbReference type="EMBL" id="JACHHP010000001">
    <property type="protein sequence ID" value="MBB5206890.1"/>
    <property type="molecule type" value="Genomic_DNA"/>
</dbReference>
<comment type="caution">
    <text evidence="4">The sequence shown here is derived from an EMBL/GenBank/DDBJ whole genome shotgun (WGS) entry which is preliminary data.</text>
</comment>
<dbReference type="SUPFAM" id="SSF82171">
    <property type="entry name" value="DPP6 N-terminal domain-like"/>
    <property type="match status" value="1"/>
</dbReference>
<keyword evidence="5" id="KW-1185">Reference proteome</keyword>
<feature type="signal peptide" evidence="2">
    <location>
        <begin position="1"/>
        <end position="24"/>
    </location>
</feature>
<keyword evidence="2" id="KW-0732">Signal</keyword>
<evidence type="ECO:0000313" key="4">
    <source>
        <dbReference type="EMBL" id="MBB5206890.1"/>
    </source>
</evidence>
<dbReference type="PANTHER" id="PTHR42776">
    <property type="entry name" value="SERINE PEPTIDASE S9 FAMILY MEMBER"/>
    <property type="match status" value="1"/>
</dbReference>
<dbReference type="Proteomes" id="UP000521199">
    <property type="component" value="Unassembled WGS sequence"/>
</dbReference>
<keyword evidence="4" id="KW-0645">Protease</keyword>
<accession>A0A7W8D2R5</accession>
<proteinExistence type="predicted"/>
<protein>
    <submittedName>
        <fullName evidence="4">Dipeptidyl aminopeptidase/acylaminoacyl peptidase</fullName>
    </submittedName>
</protein>
<name>A0A7W8D2R5_9GAMM</name>
<keyword evidence="4" id="KW-0031">Aminopeptidase</keyword>
<dbReference type="GO" id="GO:0004252">
    <property type="term" value="F:serine-type endopeptidase activity"/>
    <property type="evidence" value="ECO:0007669"/>
    <property type="project" value="TreeGrafter"/>
</dbReference>
<gene>
    <name evidence="4" type="ORF">HNQ52_000406</name>
</gene>
<evidence type="ECO:0000256" key="2">
    <source>
        <dbReference type="SAM" id="SignalP"/>
    </source>
</evidence>
<organism evidence="4 5">
    <name type="scientific">Chiayiivirga flava</name>
    <dbReference type="NCBI Taxonomy" id="659595"/>
    <lineage>
        <taxon>Bacteria</taxon>
        <taxon>Pseudomonadati</taxon>
        <taxon>Pseudomonadota</taxon>
        <taxon>Gammaproteobacteria</taxon>
        <taxon>Lysobacterales</taxon>
        <taxon>Lysobacteraceae</taxon>
        <taxon>Chiayiivirga</taxon>
    </lineage>
</organism>
<dbReference type="PANTHER" id="PTHR42776:SF27">
    <property type="entry name" value="DIPEPTIDYL PEPTIDASE FAMILY MEMBER 6"/>
    <property type="match status" value="1"/>
</dbReference>
<dbReference type="Pfam" id="PF00326">
    <property type="entry name" value="Peptidase_S9"/>
    <property type="match status" value="1"/>
</dbReference>
<reference evidence="4 5" key="1">
    <citation type="submission" date="2020-08" db="EMBL/GenBank/DDBJ databases">
        <title>Genomic Encyclopedia of Type Strains, Phase IV (KMG-IV): sequencing the most valuable type-strain genomes for metagenomic binning, comparative biology and taxonomic classification.</title>
        <authorList>
            <person name="Goeker M."/>
        </authorList>
    </citation>
    <scope>NUCLEOTIDE SEQUENCE [LARGE SCALE GENOMIC DNA]</scope>
    <source>
        <strain evidence="4 5">DSM 24163</strain>
    </source>
</reference>
<dbReference type="FunFam" id="3.40.50.1820:FF:000442">
    <property type="entry name" value="Subfamily S9C unassigned peptidase"/>
    <property type="match status" value="1"/>
</dbReference>
<sequence length="639" mass="71438">MTSNALLLCAGLALSALLAAPVSAREVPVEDFARHAEFQDVQLSPTGEFLTVSVPMDDRTILAVLRVKDKSVVAKWDYGERMHVDSVTWVNDERFMVRVAEKKGTFDFMVGTMDMHFANADGSRRMSVPVGGSYGLVDLLWSDPRNILVQRTIERANLFKLDVYTGKLAKVAVSPVEYGSFAVDHEGRVRFAFGMTDDGKKNQTWRYNGPNDWTLFDESDAIEGTTRRPLGFSHDNTRVYFEASVDGAPSTLVEYDTQTREERTLFRHDAVDIGGTMWNADRTELLGVTFEPGLPFKKYFNGDDETTQWRAGLDQAFPDHAVVITSMTRDGKKALAHVYSDIDPGQAYLYDTETGKATFLLASRAWIKPAEMSPMKPVAVKTRDGLTLHGYLTLPKHSDGKNLPLIMHPHGGPHGPRDVWGYNPEVQFLANRGYAVLQMNYRGSGGYGSKFQNAGYRRWGLEMQDDLIDSVQWAIREGYADADRICIYGASYGGYAALMNVVRAPDLYQCTVGYVGVFSLPMMMQKGDIPDSDYGQRYLARVLPESDAERKAQSPAFNIDKINIPVMLVHGAKDQRVPIAQYEFLLKQLKAAGKPPEVLVVEPKEGHGFYKPENNVNLYTKLQAFFDRHIGEKRAVAAD</sequence>
<evidence type="ECO:0000259" key="3">
    <source>
        <dbReference type="Pfam" id="PF00326"/>
    </source>
</evidence>
<dbReference type="RefSeq" id="WP_183959288.1">
    <property type="nucleotide sequence ID" value="NZ_JACHHP010000001.1"/>
</dbReference>
<dbReference type="SUPFAM" id="SSF53474">
    <property type="entry name" value="alpha/beta-Hydrolases"/>
    <property type="match status" value="1"/>
</dbReference>
<feature type="domain" description="Peptidase S9 prolyl oligopeptidase catalytic" evidence="3">
    <location>
        <begin position="421"/>
        <end position="632"/>
    </location>
</feature>
<keyword evidence="1" id="KW-0378">Hydrolase</keyword>
<dbReference type="AlphaFoldDB" id="A0A7W8D2R5"/>